<dbReference type="RefSeq" id="WP_210509279.1">
    <property type="nucleotide sequence ID" value="NZ_JAFIDN010000001.1"/>
</dbReference>
<dbReference type="InterPro" id="IPR036388">
    <property type="entry name" value="WH-like_DNA-bd_sf"/>
</dbReference>
<dbReference type="GO" id="GO:0030894">
    <property type="term" value="C:replisome"/>
    <property type="evidence" value="ECO:0007669"/>
    <property type="project" value="TreeGrafter"/>
</dbReference>
<dbReference type="SUPFAM" id="SSF52540">
    <property type="entry name" value="P-loop containing nucleoside triphosphate hydrolases"/>
    <property type="match status" value="1"/>
</dbReference>
<dbReference type="GO" id="GO:0003677">
    <property type="term" value="F:DNA binding"/>
    <property type="evidence" value="ECO:0007669"/>
    <property type="project" value="UniProtKB-KW"/>
</dbReference>
<evidence type="ECO:0000256" key="1">
    <source>
        <dbReference type="ARBA" id="ARBA00005446"/>
    </source>
</evidence>
<keyword evidence="7" id="KW-0238">DNA-binding</keyword>
<comment type="similarity">
    <text evidence="1">Belongs to the helicase family. RecQ subfamily.</text>
</comment>
<reference evidence="15" key="1">
    <citation type="submission" date="2021-02" db="EMBL/GenBank/DDBJ databases">
        <title>Natronogracilivirga saccharolytica gen. nov. sp. nov. a new anaerobic, haloalkiliphilic carbohydrate-fermenting bacterium from soda lake and proposing of Cyclonatronumiaceae fam. nov. in the phylum Balneolaeota.</title>
        <authorList>
            <person name="Zhilina T.N."/>
            <person name="Sorokin D.Y."/>
            <person name="Zavarzina D.G."/>
            <person name="Toshchakov S.V."/>
            <person name="Kublanov I.V."/>
        </authorList>
    </citation>
    <scope>NUCLEOTIDE SEQUENCE</scope>
    <source>
        <strain evidence="15">Z-1702</strain>
    </source>
</reference>
<dbReference type="Pfam" id="PF00271">
    <property type="entry name" value="Helicase_C"/>
    <property type="match status" value="1"/>
</dbReference>
<dbReference type="PROSITE" id="PS51192">
    <property type="entry name" value="HELICASE_ATP_BIND_1"/>
    <property type="match status" value="1"/>
</dbReference>
<keyword evidence="8" id="KW-0413">Isomerase</keyword>
<evidence type="ECO:0000256" key="12">
    <source>
        <dbReference type="ARBA" id="ARBA00044550"/>
    </source>
</evidence>
<dbReference type="PANTHER" id="PTHR13710:SF105">
    <property type="entry name" value="ATP-DEPENDENT DNA HELICASE Q1"/>
    <property type="match status" value="1"/>
</dbReference>
<dbReference type="FunFam" id="3.40.50.300:FF:001389">
    <property type="entry name" value="ATP-dependent DNA helicase RecQ"/>
    <property type="match status" value="1"/>
</dbReference>
<dbReference type="GO" id="GO:0043138">
    <property type="term" value="F:3'-5' DNA helicase activity"/>
    <property type="evidence" value="ECO:0007669"/>
    <property type="project" value="UniProtKB-EC"/>
</dbReference>
<dbReference type="InterPro" id="IPR027417">
    <property type="entry name" value="P-loop_NTPase"/>
</dbReference>
<keyword evidence="5 15" id="KW-0347">Helicase</keyword>
<keyword evidence="2" id="KW-0479">Metal-binding</keyword>
<evidence type="ECO:0000256" key="2">
    <source>
        <dbReference type="ARBA" id="ARBA00022723"/>
    </source>
</evidence>
<dbReference type="Gene3D" id="3.40.50.300">
    <property type="entry name" value="P-loop containing nucleotide triphosphate hydrolases"/>
    <property type="match status" value="2"/>
</dbReference>
<dbReference type="Gene3D" id="1.10.10.10">
    <property type="entry name" value="Winged helix-like DNA-binding domain superfamily/Winged helix DNA-binding domain"/>
    <property type="match status" value="1"/>
</dbReference>
<dbReference type="PROSITE" id="PS51194">
    <property type="entry name" value="HELICASE_CTER"/>
    <property type="match status" value="1"/>
</dbReference>
<dbReference type="AlphaFoldDB" id="A0A8J7S2T0"/>
<evidence type="ECO:0000313" key="15">
    <source>
        <dbReference type="EMBL" id="MBP3191038.1"/>
    </source>
</evidence>
<dbReference type="InterPro" id="IPR032284">
    <property type="entry name" value="RecQ_Zn-bd"/>
</dbReference>
<dbReference type="NCBIfam" id="TIGR00614">
    <property type="entry name" value="recQ_fam"/>
    <property type="match status" value="1"/>
</dbReference>
<dbReference type="GO" id="GO:0016787">
    <property type="term" value="F:hydrolase activity"/>
    <property type="evidence" value="ECO:0007669"/>
    <property type="project" value="UniProtKB-KW"/>
</dbReference>
<keyword evidence="3" id="KW-0547">Nucleotide-binding</keyword>
<dbReference type="SMART" id="SM00487">
    <property type="entry name" value="DEXDc"/>
    <property type="match status" value="1"/>
</dbReference>
<dbReference type="EC" id="5.6.2.4" evidence="10"/>
<dbReference type="GO" id="GO:0046872">
    <property type="term" value="F:metal ion binding"/>
    <property type="evidence" value="ECO:0007669"/>
    <property type="project" value="UniProtKB-KW"/>
</dbReference>
<keyword evidence="6" id="KW-0067">ATP-binding</keyword>
<dbReference type="PANTHER" id="PTHR13710">
    <property type="entry name" value="DNA HELICASE RECQ FAMILY MEMBER"/>
    <property type="match status" value="1"/>
</dbReference>
<dbReference type="GO" id="GO:0005524">
    <property type="term" value="F:ATP binding"/>
    <property type="evidence" value="ECO:0007669"/>
    <property type="project" value="UniProtKB-KW"/>
</dbReference>
<comment type="caution">
    <text evidence="15">The sequence shown here is derived from an EMBL/GenBank/DDBJ whole genome shotgun (WGS) entry which is preliminary data.</text>
</comment>
<dbReference type="EMBL" id="JAFIDN010000001">
    <property type="protein sequence ID" value="MBP3191038.1"/>
    <property type="molecule type" value="Genomic_DNA"/>
</dbReference>
<gene>
    <name evidence="15" type="ORF">NATSA_00030</name>
</gene>
<dbReference type="InterPro" id="IPR001650">
    <property type="entry name" value="Helicase_C-like"/>
</dbReference>
<sequence length="640" mass="73281">MNNDDLFLRAKASLKSHWGFDDFRPGQDEVVRSVLSGNNTVVLFPTGGGKSLCYQVPATVLDGITIVISPLVALMQDQVFQLQKKGVSATFINSTISGSEVEQRLINARNGMYKLLYCAPERLETTLWQNMMPDLTVSMIAIDEAHCISEWGHDFRPVYRRIPDMMASVADNIRWLALTATATPEVRSDIIGALKLDNPEVISRGFNRPNLKWWVIREEQKKRRLREILTKASGSGLIYAGTRAGCEHLSDWLTRQGWHCEPYHAGLGSQEREDIQNRWIDGTLPLVAATNAFGMGIDKPDCRFVIHYDISKSMEAYYQEAGRAGRDGKESYPILLVRPADLQSAKKAIKDSWPDRNQLSLTYSAVCDHWNLAAGSEMDDVRKIDIEQVCKRSGLSPRLVWSGIRIMDQLGVLKLARTEEPKAGILILSSRDGLQDRLSRMDKPAKREFIDNLSRIMGPAVYNRMVYIEERHLRNHLQITGKMLANGLEILQKEGIIKYELIRNEPVGRILEARYQRFPHNDKEILAHRNRLLKKFDYMTGFVETKSCRSRYIRIYFGEKEVPLRCGNCDNCLQTRENHVTNDDIRKVASLLREEPMGFKVLQKKTRWQRSHLKKVLAHMMREEHITQLEDDTESYSISS</sequence>
<dbReference type="InterPro" id="IPR004589">
    <property type="entry name" value="DNA_helicase_ATP-dep_RecQ"/>
</dbReference>
<feature type="domain" description="Helicase ATP-binding" evidence="13">
    <location>
        <begin position="31"/>
        <end position="200"/>
    </location>
</feature>
<evidence type="ECO:0000256" key="8">
    <source>
        <dbReference type="ARBA" id="ARBA00023235"/>
    </source>
</evidence>
<evidence type="ECO:0000256" key="7">
    <source>
        <dbReference type="ARBA" id="ARBA00023125"/>
    </source>
</evidence>
<evidence type="ECO:0000256" key="9">
    <source>
        <dbReference type="ARBA" id="ARBA00034617"/>
    </source>
</evidence>
<keyword evidence="16" id="KW-1185">Reference proteome</keyword>
<dbReference type="Pfam" id="PF00270">
    <property type="entry name" value="DEAD"/>
    <property type="match status" value="1"/>
</dbReference>
<evidence type="ECO:0000256" key="11">
    <source>
        <dbReference type="ARBA" id="ARBA00044535"/>
    </source>
</evidence>
<accession>A0A8J7S2T0</accession>
<dbReference type="InterPro" id="IPR014001">
    <property type="entry name" value="Helicase_ATP-bd"/>
</dbReference>
<evidence type="ECO:0000256" key="10">
    <source>
        <dbReference type="ARBA" id="ARBA00034808"/>
    </source>
</evidence>
<keyword evidence="4" id="KW-0378">Hydrolase</keyword>
<dbReference type="InterPro" id="IPR011545">
    <property type="entry name" value="DEAD/DEAH_box_helicase_dom"/>
</dbReference>
<evidence type="ECO:0000259" key="13">
    <source>
        <dbReference type="PROSITE" id="PS51192"/>
    </source>
</evidence>
<comment type="catalytic activity">
    <reaction evidence="9">
        <text>Couples ATP hydrolysis with the unwinding of duplex DNA by translocating in the 3'-5' direction.</text>
        <dbReference type="EC" id="5.6.2.4"/>
    </reaction>
</comment>
<dbReference type="Pfam" id="PF16124">
    <property type="entry name" value="RecQ_Zn_bind"/>
    <property type="match status" value="1"/>
</dbReference>
<evidence type="ECO:0000313" key="16">
    <source>
        <dbReference type="Proteomes" id="UP000673975"/>
    </source>
</evidence>
<feature type="domain" description="Helicase C-terminal" evidence="14">
    <location>
        <begin position="224"/>
        <end position="373"/>
    </location>
</feature>
<dbReference type="CDD" id="cd17920">
    <property type="entry name" value="DEXHc_RecQ"/>
    <property type="match status" value="1"/>
</dbReference>
<evidence type="ECO:0000256" key="5">
    <source>
        <dbReference type="ARBA" id="ARBA00022806"/>
    </source>
</evidence>
<organism evidence="15 16">
    <name type="scientific">Natronogracilivirga saccharolytica</name>
    <dbReference type="NCBI Taxonomy" id="2812953"/>
    <lineage>
        <taxon>Bacteria</taxon>
        <taxon>Pseudomonadati</taxon>
        <taxon>Balneolota</taxon>
        <taxon>Balneolia</taxon>
        <taxon>Balneolales</taxon>
        <taxon>Cyclonatronaceae</taxon>
        <taxon>Natronogracilivirga</taxon>
    </lineage>
</organism>
<evidence type="ECO:0000259" key="14">
    <source>
        <dbReference type="PROSITE" id="PS51194"/>
    </source>
</evidence>
<proteinExistence type="inferred from homology"/>
<dbReference type="SMART" id="SM00490">
    <property type="entry name" value="HELICc"/>
    <property type="match status" value="1"/>
</dbReference>
<dbReference type="GO" id="GO:0009378">
    <property type="term" value="F:four-way junction helicase activity"/>
    <property type="evidence" value="ECO:0007669"/>
    <property type="project" value="TreeGrafter"/>
</dbReference>
<dbReference type="Proteomes" id="UP000673975">
    <property type="component" value="Unassembled WGS sequence"/>
</dbReference>
<dbReference type="GO" id="GO:0005737">
    <property type="term" value="C:cytoplasm"/>
    <property type="evidence" value="ECO:0007669"/>
    <property type="project" value="TreeGrafter"/>
</dbReference>
<protein>
    <recommendedName>
        <fullName evidence="11">ATP-dependent DNA helicase RecQ</fullName>
        <ecNumber evidence="10">5.6.2.4</ecNumber>
    </recommendedName>
    <alternativeName>
        <fullName evidence="12">DNA 3'-5' helicase RecQ</fullName>
    </alternativeName>
</protein>
<evidence type="ECO:0000256" key="4">
    <source>
        <dbReference type="ARBA" id="ARBA00022801"/>
    </source>
</evidence>
<dbReference type="GO" id="GO:0006310">
    <property type="term" value="P:DNA recombination"/>
    <property type="evidence" value="ECO:0007669"/>
    <property type="project" value="InterPro"/>
</dbReference>
<evidence type="ECO:0000256" key="3">
    <source>
        <dbReference type="ARBA" id="ARBA00022741"/>
    </source>
</evidence>
<dbReference type="GO" id="GO:0006281">
    <property type="term" value="P:DNA repair"/>
    <property type="evidence" value="ECO:0007669"/>
    <property type="project" value="TreeGrafter"/>
</dbReference>
<dbReference type="GO" id="GO:0043590">
    <property type="term" value="C:bacterial nucleoid"/>
    <property type="evidence" value="ECO:0007669"/>
    <property type="project" value="TreeGrafter"/>
</dbReference>
<evidence type="ECO:0000256" key="6">
    <source>
        <dbReference type="ARBA" id="ARBA00022840"/>
    </source>
</evidence>
<name>A0A8J7S2T0_9BACT</name>